<protein>
    <submittedName>
        <fullName evidence="2">Uncharacterized protein</fullName>
    </submittedName>
</protein>
<evidence type="ECO:0000256" key="1">
    <source>
        <dbReference type="SAM" id="MobiDB-lite"/>
    </source>
</evidence>
<accession>A0A5B7DP41</accession>
<gene>
    <name evidence="2" type="ORF">E2C01_015707</name>
</gene>
<reference evidence="2 3" key="1">
    <citation type="submission" date="2019-05" db="EMBL/GenBank/DDBJ databases">
        <title>Another draft genome of Portunus trituberculatus and its Hox gene families provides insights of decapod evolution.</title>
        <authorList>
            <person name="Jeong J.-H."/>
            <person name="Song I."/>
            <person name="Kim S."/>
            <person name="Choi T."/>
            <person name="Kim D."/>
            <person name="Ryu S."/>
            <person name="Kim W."/>
        </authorList>
    </citation>
    <scope>NUCLEOTIDE SEQUENCE [LARGE SCALE GENOMIC DNA]</scope>
    <source>
        <tissue evidence="2">Muscle</tissue>
    </source>
</reference>
<feature type="region of interest" description="Disordered" evidence="1">
    <location>
        <begin position="1"/>
        <end position="96"/>
    </location>
</feature>
<sequence>MVAGRAGRPGQRGRAGAAPASPTGLPRRSASALRTYFEIGTGSSSPPFSPAPPPSALPRPRSAPASLPPSIGSPDSTGRHKSPAGLSLLGNKGKSY</sequence>
<evidence type="ECO:0000313" key="2">
    <source>
        <dbReference type="EMBL" id="MPC22686.1"/>
    </source>
</evidence>
<dbReference type="AlphaFoldDB" id="A0A5B7DP41"/>
<feature type="compositionally biased region" description="Pro residues" evidence="1">
    <location>
        <begin position="47"/>
        <end position="57"/>
    </location>
</feature>
<keyword evidence="3" id="KW-1185">Reference proteome</keyword>
<comment type="caution">
    <text evidence="2">The sequence shown here is derived from an EMBL/GenBank/DDBJ whole genome shotgun (WGS) entry which is preliminary data.</text>
</comment>
<dbReference type="EMBL" id="VSRR010001115">
    <property type="protein sequence ID" value="MPC22686.1"/>
    <property type="molecule type" value="Genomic_DNA"/>
</dbReference>
<organism evidence="2 3">
    <name type="scientific">Portunus trituberculatus</name>
    <name type="common">Swimming crab</name>
    <name type="synonym">Neptunus trituberculatus</name>
    <dbReference type="NCBI Taxonomy" id="210409"/>
    <lineage>
        <taxon>Eukaryota</taxon>
        <taxon>Metazoa</taxon>
        <taxon>Ecdysozoa</taxon>
        <taxon>Arthropoda</taxon>
        <taxon>Crustacea</taxon>
        <taxon>Multicrustacea</taxon>
        <taxon>Malacostraca</taxon>
        <taxon>Eumalacostraca</taxon>
        <taxon>Eucarida</taxon>
        <taxon>Decapoda</taxon>
        <taxon>Pleocyemata</taxon>
        <taxon>Brachyura</taxon>
        <taxon>Eubrachyura</taxon>
        <taxon>Portunoidea</taxon>
        <taxon>Portunidae</taxon>
        <taxon>Portuninae</taxon>
        <taxon>Portunus</taxon>
    </lineage>
</organism>
<proteinExistence type="predicted"/>
<dbReference type="Proteomes" id="UP000324222">
    <property type="component" value="Unassembled WGS sequence"/>
</dbReference>
<name>A0A5B7DP41_PORTR</name>
<feature type="compositionally biased region" description="Low complexity" evidence="1">
    <location>
        <begin position="58"/>
        <end position="70"/>
    </location>
</feature>
<feature type="compositionally biased region" description="Low complexity" evidence="1">
    <location>
        <begin position="1"/>
        <end position="20"/>
    </location>
</feature>
<evidence type="ECO:0000313" key="3">
    <source>
        <dbReference type="Proteomes" id="UP000324222"/>
    </source>
</evidence>